<proteinExistence type="predicted"/>
<evidence type="ECO:0000256" key="1">
    <source>
        <dbReference type="SAM" id="Phobius"/>
    </source>
</evidence>
<sequence length="49" mass="5609">MGSEEQCELLCSELPVTCSDYFLLCWTKSLNNNLTVITLMLALIIWLNK</sequence>
<accession>A0A0E9PVM2</accession>
<keyword evidence="1" id="KW-1133">Transmembrane helix</keyword>
<keyword evidence="1" id="KW-0812">Transmembrane</keyword>
<feature type="transmembrane region" description="Helical" evidence="1">
    <location>
        <begin position="30"/>
        <end position="47"/>
    </location>
</feature>
<reference evidence="2" key="2">
    <citation type="journal article" date="2015" name="Fish Shellfish Immunol.">
        <title>Early steps in the European eel (Anguilla anguilla)-Vibrio vulnificus interaction in the gills: Role of the RtxA13 toxin.</title>
        <authorList>
            <person name="Callol A."/>
            <person name="Pajuelo D."/>
            <person name="Ebbesson L."/>
            <person name="Teles M."/>
            <person name="MacKenzie S."/>
            <person name="Amaro C."/>
        </authorList>
    </citation>
    <scope>NUCLEOTIDE SEQUENCE</scope>
</reference>
<dbReference type="EMBL" id="GBXM01100023">
    <property type="protein sequence ID" value="JAH08554.1"/>
    <property type="molecule type" value="Transcribed_RNA"/>
</dbReference>
<organism evidence="2">
    <name type="scientific">Anguilla anguilla</name>
    <name type="common">European freshwater eel</name>
    <name type="synonym">Muraena anguilla</name>
    <dbReference type="NCBI Taxonomy" id="7936"/>
    <lineage>
        <taxon>Eukaryota</taxon>
        <taxon>Metazoa</taxon>
        <taxon>Chordata</taxon>
        <taxon>Craniata</taxon>
        <taxon>Vertebrata</taxon>
        <taxon>Euteleostomi</taxon>
        <taxon>Actinopterygii</taxon>
        <taxon>Neopterygii</taxon>
        <taxon>Teleostei</taxon>
        <taxon>Anguilliformes</taxon>
        <taxon>Anguillidae</taxon>
        <taxon>Anguilla</taxon>
    </lineage>
</organism>
<dbReference type="AlphaFoldDB" id="A0A0E9PVM2"/>
<keyword evidence="1" id="KW-0472">Membrane</keyword>
<name>A0A0E9PVM2_ANGAN</name>
<evidence type="ECO:0000313" key="2">
    <source>
        <dbReference type="EMBL" id="JAH08554.1"/>
    </source>
</evidence>
<protein>
    <submittedName>
        <fullName evidence="2">Uncharacterized protein</fullName>
    </submittedName>
</protein>
<reference evidence="2" key="1">
    <citation type="submission" date="2014-11" db="EMBL/GenBank/DDBJ databases">
        <authorList>
            <person name="Amaro Gonzalez C."/>
        </authorList>
    </citation>
    <scope>NUCLEOTIDE SEQUENCE</scope>
</reference>